<keyword evidence="5" id="KW-0560">Oxidoreductase</keyword>
<comment type="caution">
    <text evidence="9">The sequence shown here is derived from an EMBL/GenBank/DDBJ whole genome shotgun (WGS) entry which is preliminary data.</text>
</comment>
<dbReference type="Pfam" id="PF08240">
    <property type="entry name" value="ADH_N"/>
    <property type="match status" value="1"/>
</dbReference>
<evidence type="ECO:0000256" key="5">
    <source>
        <dbReference type="ARBA" id="ARBA00023002"/>
    </source>
</evidence>
<dbReference type="AlphaFoldDB" id="A0A2S8JCU3"/>
<dbReference type="InterPro" id="IPR013149">
    <property type="entry name" value="ADH-like_C"/>
</dbReference>
<evidence type="ECO:0000256" key="2">
    <source>
        <dbReference type="ARBA" id="ARBA00008072"/>
    </source>
</evidence>
<proteinExistence type="inferred from homology"/>
<evidence type="ECO:0000256" key="6">
    <source>
        <dbReference type="SAM" id="MobiDB-lite"/>
    </source>
</evidence>
<dbReference type="Gene3D" id="3.40.50.720">
    <property type="entry name" value="NAD(P)-binding Rossmann-like Domain"/>
    <property type="match status" value="1"/>
</dbReference>
<evidence type="ECO:0000313" key="9">
    <source>
        <dbReference type="EMBL" id="PQP24815.1"/>
    </source>
</evidence>
<dbReference type="CDD" id="cd08232">
    <property type="entry name" value="idonate-5-DH"/>
    <property type="match status" value="1"/>
</dbReference>
<keyword evidence="3" id="KW-0479">Metal-binding</keyword>
<dbReference type="Proteomes" id="UP000239290">
    <property type="component" value="Unassembled WGS sequence"/>
</dbReference>
<evidence type="ECO:0000259" key="7">
    <source>
        <dbReference type="Pfam" id="PF00107"/>
    </source>
</evidence>
<dbReference type="SUPFAM" id="SSF50129">
    <property type="entry name" value="GroES-like"/>
    <property type="match status" value="1"/>
</dbReference>
<dbReference type="SUPFAM" id="SSF51735">
    <property type="entry name" value="NAD(P)-binding Rossmann-fold domains"/>
    <property type="match status" value="1"/>
</dbReference>
<feature type="region of interest" description="Disordered" evidence="6">
    <location>
        <begin position="1"/>
        <end position="25"/>
    </location>
</feature>
<evidence type="ECO:0000256" key="3">
    <source>
        <dbReference type="ARBA" id="ARBA00022723"/>
    </source>
</evidence>
<feature type="compositionally biased region" description="Polar residues" evidence="6">
    <location>
        <begin position="1"/>
        <end position="22"/>
    </location>
</feature>
<dbReference type="InterPro" id="IPR036291">
    <property type="entry name" value="NAD(P)-bd_dom_sf"/>
</dbReference>
<dbReference type="Pfam" id="PF00107">
    <property type="entry name" value="ADH_zinc_N"/>
    <property type="match status" value="1"/>
</dbReference>
<comment type="cofactor">
    <cofactor evidence="1">
        <name>Zn(2+)</name>
        <dbReference type="ChEBI" id="CHEBI:29105"/>
    </cofactor>
</comment>
<dbReference type="Gene3D" id="3.90.180.10">
    <property type="entry name" value="Medium-chain alcohol dehydrogenases, catalytic domain"/>
    <property type="match status" value="1"/>
</dbReference>
<comment type="similarity">
    <text evidence="2">Belongs to the zinc-containing alcohol dehydrogenase family.</text>
</comment>
<feature type="domain" description="Alcohol dehydrogenase-like N-terminal" evidence="8">
    <location>
        <begin position="53"/>
        <end position="171"/>
    </location>
</feature>
<dbReference type="PANTHER" id="PTHR43161">
    <property type="entry name" value="SORBITOL DEHYDROGENASE"/>
    <property type="match status" value="1"/>
</dbReference>
<evidence type="ECO:0000259" key="8">
    <source>
        <dbReference type="Pfam" id="PF08240"/>
    </source>
</evidence>
<feature type="domain" description="Alcohol dehydrogenase-like C-terminal" evidence="7">
    <location>
        <begin position="209"/>
        <end position="329"/>
    </location>
</feature>
<organism evidence="9 10">
    <name type="scientific">Rhodococcus opacus</name>
    <name type="common">Nocardia opaca</name>
    <dbReference type="NCBI Taxonomy" id="37919"/>
    <lineage>
        <taxon>Bacteria</taxon>
        <taxon>Bacillati</taxon>
        <taxon>Actinomycetota</taxon>
        <taxon>Actinomycetes</taxon>
        <taxon>Mycobacteriales</taxon>
        <taxon>Nocardiaceae</taxon>
        <taxon>Rhodococcus</taxon>
    </lineage>
</organism>
<dbReference type="GO" id="GO:0046872">
    <property type="term" value="F:metal ion binding"/>
    <property type="evidence" value="ECO:0007669"/>
    <property type="project" value="UniProtKB-KW"/>
</dbReference>
<dbReference type="EMBL" id="PUIO01000011">
    <property type="protein sequence ID" value="PQP24815.1"/>
    <property type="molecule type" value="Genomic_DNA"/>
</dbReference>
<protein>
    <submittedName>
        <fullName evidence="9">L-idonate 5-dehydrogenase</fullName>
    </submittedName>
</protein>
<evidence type="ECO:0000256" key="1">
    <source>
        <dbReference type="ARBA" id="ARBA00001947"/>
    </source>
</evidence>
<sequence length="369" mass="37852">MTGSDLRQNWTSPMNTSPTAASHATEVPTHAQAVVAHGAQDLRVEEVPIAAPKPDEAVIRIAYGGICGSDLHYWQHGAAGESILRAPMRLGHEASGTVLIGATDGSGPGAGTPVTIHPATPGGDSAKYPADRPNISPGCTYLGSAAHFPHADGLFVSHVAVPTRMLRVLPDGLDLRLASLAEPASVAWHAVARAGEVKDRSVLVIGAGPIGALVVAVLKRAGAGKITAVDMHEYPLRIARAVGADVTLTATDADAVAAVEADVTIECSGNHRGLASAIHGTARGGRVVMVGLLPSGDQPVPVSIAITRELDLVGSFRFNDEIDEVVAALADGSLVVDPIVTAEYDVADALTAFASARDASSSSKVLLRF</sequence>
<keyword evidence="4" id="KW-0862">Zinc</keyword>
<dbReference type="PANTHER" id="PTHR43161:SF9">
    <property type="entry name" value="SORBITOL DEHYDROGENASE"/>
    <property type="match status" value="1"/>
</dbReference>
<evidence type="ECO:0000313" key="10">
    <source>
        <dbReference type="Proteomes" id="UP000239290"/>
    </source>
</evidence>
<dbReference type="InterPro" id="IPR013154">
    <property type="entry name" value="ADH-like_N"/>
</dbReference>
<accession>A0A2S8JCU3</accession>
<dbReference type="InterPro" id="IPR011032">
    <property type="entry name" value="GroES-like_sf"/>
</dbReference>
<name>A0A2S8JCU3_RHOOP</name>
<evidence type="ECO:0000256" key="4">
    <source>
        <dbReference type="ARBA" id="ARBA00022833"/>
    </source>
</evidence>
<dbReference type="GO" id="GO:0016491">
    <property type="term" value="F:oxidoreductase activity"/>
    <property type="evidence" value="ECO:0007669"/>
    <property type="project" value="UniProtKB-KW"/>
</dbReference>
<reference evidence="10" key="1">
    <citation type="submission" date="2018-02" db="EMBL/GenBank/DDBJ databases">
        <title>Draft genome sequencing of Rhodococcus opacus KU647198.</title>
        <authorList>
            <person name="Zheng B.-X."/>
        </authorList>
    </citation>
    <scope>NUCLEOTIDE SEQUENCE [LARGE SCALE GENOMIC DNA]</scope>
    <source>
        <strain evidence="10">04-OD7</strain>
    </source>
</reference>
<gene>
    <name evidence="9" type="ORF">C5613_11535</name>
</gene>